<feature type="signal peptide" evidence="4">
    <location>
        <begin position="1"/>
        <end position="17"/>
    </location>
</feature>
<dbReference type="Gene3D" id="2.10.90.10">
    <property type="entry name" value="Cystine-knot cytokines"/>
    <property type="match status" value="1"/>
</dbReference>
<dbReference type="GO" id="GO:0045087">
    <property type="term" value="P:innate immune response"/>
    <property type="evidence" value="ECO:0007669"/>
    <property type="project" value="TreeGrafter"/>
</dbReference>
<keyword evidence="1 4" id="KW-0732">Signal</keyword>
<gene>
    <name evidence="6" type="ORF">HICCMSTLAB_LOCUS5034</name>
</gene>
<dbReference type="GO" id="GO:0008083">
    <property type="term" value="F:growth factor activity"/>
    <property type="evidence" value="ECO:0007669"/>
    <property type="project" value="TreeGrafter"/>
</dbReference>
<evidence type="ECO:0000313" key="6">
    <source>
        <dbReference type="EMBL" id="CAG5088942.1"/>
    </source>
</evidence>
<organism evidence="6 7">
    <name type="scientific">Cotesia congregata</name>
    <name type="common">Parasitoid wasp</name>
    <name type="synonym">Apanteles congregatus</name>
    <dbReference type="NCBI Taxonomy" id="51543"/>
    <lineage>
        <taxon>Eukaryota</taxon>
        <taxon>Metazoa</taxon>
        <taxon>Ecdysozoa</taxon>
        <taxon>Arthropoda</taxon>
        <taxon>Hexapoda</taxon>
        <taxon>Insecta</taxon>
        <taxon>Pterygota</taxon>
        <taxon>Neoptera</taxon>
        <taxon>Endopterygota</taxon>
        <taxon>Hymenoptera</taxon>
        <taxon>Apocrita</taxon>
        <taxon>Ichneumonoidea</taxon>
        <taxon>Braconidae</taxon>
        <taxon>Microgastrinae</taxon>
        <taxon>Cotesia</taxon>
    </lineage>
</organism>
<dbReference type="InterPro" id="IPR052444">
    <property type="entry name" value="Spz/Toll_ligand-like"/>
</dbReference>
<name>A0A8J2MFG3_COTCN</name>
<evidence type="ECO:0000256" key="1">
    <source>
        <dbReference type="ARBA" id="ARBA00022729"/>
    </source>
</evidence>
<comment type="caution">
    <text evidence="6">The sequence shown here is derived from an EMBL/GenBank/DDBJ whole genome shotgun (WGS) entry which is preliminary data.</text>
</comment>
<dbReference type="InterPro" id="IPR029034">
    <property type="entry name" value="Cystine-knot_cytokine"/>
</dbReference>
<sequence>LIILFVIPQVLQQETQAFPDSRASYNYEENSMGFNNSRSSNERHIRFSSPGSDKIIFPTEKPSEPEINYTPELAPGCYNSTFCEYVPNYPKEYVKHTIKNMEDLKYLSFVDESPEISQRIDLPEDDSLCAVDSTVTFPKSAQNKQNEWLFIINEDDFLQGVRIEKCITENTSCKLIEKFAEGYVTSCKQKFIYRQLAAIRINGTVGPDWFSFPSSCCCHVKFIGHPLQRIASARMNINNNNNN</sequence>
<evidence type="ECO:0000259" key="5">
    <source>
        <dbReference type="Pfam" id="PF16077"/>
    </source>
</evidence>
<dbReference type="GO" id="GO:0005121">
    <property type="term" value="F:Toll binding"/>
    <property type="evidence" value="ECO:0007669"/>
    <property type="project" value="TreeGrafter"/>
</dbReference>
<dbReference type="Pfam" id="PF16077">
    <property type="entry name" value="Spaetzle"/>
    <property type="match status" value="1"/>
</dbReference>
<accession>A0A8J2MFG3</accession>
<dbReference type="FunFam" id="2.10.90.10:FF:000056">
    <property type="entry name" value="Protein spaetzle"/>
    <property type="match status" value="1"/>
</dbReference>
<protein>
    <submittedName>
        <fullName evidence="6">Similar to spz: Protein spaetzle (Drosophila melanogaster)</fullName>
    </submittedName>
</protein>
<evidence type="ECO:0000256" key="2">
    <source>
        <dbReference type="ARBA" id="ARBA00023157"/>
    </source>
</evidence>
<dbReference type="PANTHER" id="PTHR23199">
    <property type="entry name" value="NEUROTROPHIN 1-RELATED"/>
    <property type="match status" value="1"/>
</dbReference>
<dbReference type="SUPFAM" id="SSF57501">
    <property type="entry name" value="Cystine-knot cytokines"/>
    <property type="match status" value="1"/>
</dbReference>
<keyword evidence="2" id="KW-1015">Disulfide bond</keyword>
<evidence type="ECO:0000256" key="3">
    <source>
        <dbReference type="ARBA" id="ARBA00023180"/>
    </source>
</evidence>
<keyword evidence="7" id="KW-1185">Reference proteome</keyword>
<feature type="domain" description="Spaetzle" evidence="5">
    <location>
        <begin position="127"/>
        <end position="220"/>
    </location>
</feature>
<feature type="chain" id="PRO_5035276881" evidence="4">
    <location>
        <begin position="18"/>
        <end position="243"/>
    </location>
</feature>
<dbReference type="PANTHER" id="PTHR23199:SF12">
    <property type="entry name" value="NEUROTROPHIN 1-RELATED"/>
    <property type="match status" value="1"/>
</dbReference>
<dbReference type="AlphaFoldDB" id="A0A8J2MFG3"/>
<keyword evidence="3" id="KW-0325">Glycoprotein</keyword>
<dbReference type="EMBL" id="CAJNRD030001119">
    <property type="protein sequence ID" value="CAG5088942.1"/>
    <property type="molecule type" value="Genomic_DNA"/>
</dbReference>
<dbReference type="GO" id="GO:0021556">
    <property type="term" value="P:central nervous system formation"/>
    <property type="evidence" value="ECO:0007669"/>
    <property type="project" value="TreeGrafter"/>
</dbReference>
<evidence type="ECO:0000256" key="4">
    <source>
        <dbReference type="SAM" id="SignalP"/>
    </source>
</evidence>
<proteinExistence type="predicted"/>
<dbReference type="InterPro" id="IPR032104">
    <property type="entry name" value="Spaetzle"/>
</dbReference>
<dbReference type="GO" id="GO:0005615">
    <property type="term" value="C:extracellular space"/>
    <property type="evidence" value="ECO:0007669"/>
    <property type="project" value="UniProtKB-ARBA"/>
</dbReference>
<feature type="non-terminal residue" evidence="6">
    <location>
        <position position="243"/>
    </location>
</feature>
<evidence type="ECO:0000313" key="7">
    <source>
        <dbReference type="Proteomes" id="UP000786811"/>
    </source>
</evidence>
<dbReference type="Proteomes" id="UP000786811">
    <property type="component" value="Unassembled WGS sequence"/>
</dbReference>
<reference evidence="6" key="1">
    <citation type="submission" date="2021-04" db="EMBL/GenBank/DDBJ databases">
        <authorList>
            <person name="Chebbi M.A.C M."/>
        </authorList>
    </citation>
    <scope>NUCLEOTIDE SEQUENCE</scope>
</reference>
<dbReference type="OrthoDB" id="7661609at2759"/>